<feature type="transmembrane region" description="Helical" evidence="1">
    <location>
        <begin position="100"/>
        <end position="119"/>
    </location>
</feature>
<proteinExistence type="predicted"/>
<accession>A0A0M9BNK2</accession>
<feature type="transmembrane region" description="Helical" evidence="1">
    <location>
        <begin position="150"/>
        <end position="169"/>
    </location>
</feature>
<feature type="domain" description="Phosphatidic acid phosphatase type 2/haloperoxidase" evidence="2">
    <location>
        <begin position="57"/>
        <end position="165"/>
    </location>
</feature>
<evidence type="ECO:0000256" key="1">
    <source>
        <dbReference type="SAM" id="Phobius"/>
    </source>
</evidence>
<name>A0A0M9BNK2_9BACL</name>
<dbReference type="CDD" id="cd03385">
    <property type="entry name" value="PAP2_BcrC_like"/>
    <property type="match status" value="1"/>
</dbReference>
<evidence type="ECO:0000259" key="2">
    <source>
        <dbReference type="SMART" id="SM00014"/>
    </source>
</evidence>
<feature type="transmembrane region" description="Helical" evidence="1">
    <location>
        <begin position="27"/>
        <end position="48"/>
    </location>
</feature>
<gene>
    <name evidence="3" type="ORF">AMS66_15265</name>
</gene>
<dbReference type="PANTHER" id="PTHR14969:SF13">
    <property type="entry name" value="AT30094P"/>
    <property type="match status" value="1"/>
</dbReference>
<feature type="transmembrane region" description="Helical" evidence="1">
    <location>
        <begin position="126"/>
        <end position="144"/>
    </location>
</feature>
<comment type="caution">
    <text evidence="3">The sequence shown here is derived from an EMBL/GenBank/DDBJ whole genome shotgun (WGS) entry which is preliminary data.</text>
</comment>
<dbReference type="EMBL" id="LITU01000059">
    <property type="protein sequence ID" value="KOY15970.1"/>
    <property type="molecule type" value="Genomic_DNA"/>
</dbReference>
<keyword evidence="1" id="KW-0472">Membrane</keyword>
<evidence type="ECO:0000313" key="4">
    <source>
        <dbReference type="Proteomes" id="UP000037688"/>
    </source>
</evidence>
<keyword evidence="4" id="KW-1185">Reference proteome</keyword>
<dbReference type="PATRIC" id="fig|1705561.3.peg.2998"/>
<dbReference type="GO" id="GO:0005886">
    <property type="term" value="C:plasma membrane"/>
    <property type="evidence" value="ECO:0007669"/>
    <property type="project" value="InterPro"/>
</dbReference>
<sequence length="191" mass="21643">MSFIRFDYQLFHWINQQAMQLSYLDGIMIFFAKYALFMFPAGMFVYWISKSQKKRMIVLQAILAACAGTAVSFVTGHLLHRDRPFVTHSVIQLINHSADASFPSDHATVAFACAAAFWLGRVRYRWGWVLIATFIAIARVWSGVHYPSDVTAGALIGVASAWGIGRIFIRMKLPALFIPHQARTLQSENRK</sequence>
<dbReference type="Gene3D" id="1.20.144.10">
    <property type="entry name" value="Phosphatidic acid phosphatase type 2/haloperoxidase"/>
    <property type="match status" value="1"/>
</dbReference>
<protein>
    <recommendedName>
        <fullName evidence="2">Phosphatidic acid phosphatase type 2/haloperoxidase domain-containing protein</fullName>
    </recommendedName>
</protein>
<dbReference type="RefSeq" id="WP_053781590.1">
    <property type="nucleotide sequence ID" value="NZ_LITU01000059.1"/>
</dbReference>
<reference evidence="3 4" key="1">
    <citation type="submission" date="2015-08" db="EMBL/GenBank/DDBJ databases">
        <title>Draft genome sequence of cellulolytic and xylanolytic Paenibacillus sp. A59, isolated from a decaying forest soil from Patagonia, Argentina.</title>
        <authorList>
            <person name="Ghio S."/>
            <person name="Caceres A.M."/>
            <person name="Talia P."/>
            <person name="Grasso D."/>
            <person name="Campos E."/>
        </authorList>
    </citation>
    <scope>NUCLEOTIDE SEQUENCE [LARGE SCALE GENOMIC DNA]</scope>
    <source>
        <strain evidence="3 4">A59</strain>
    </source>
</reference>
<dbReference type="SUPFAM" id="SSF48317">
    <property type="entry name" value="Acid phosphatase/Vanadium-dependent haloperoxidase"/>
    <property type="match status" value="1"/>
</dbReference>
<dbReference type="InterPro" id="IPR033879">
    <property type="entry name" value="UPP_Pase"/>
</dbReference>
<evidence type="ECO:0000313" key="3">
    <source>
        <dbReference type="EMBL" id="KOY15970.1"/>
    </source>
</evidence>
<dbReference type="Proteomes" id="UP000037688">
    <property type="component" value="Unassembled WGS sequence"/>
</dbReference>
<dbReference type="Pfam" id="PF01569">
    <property type="entry name" value="PAP2"/>
    <property type="match status" value="1"/>
</dbReference>
<organism evidence="3 4">
    <name type="scientific">Paenibacillus xylanivorans</name>
    <dbReference type="NCBI Taxonomy" id="1705561"/>
    <lineage>
        <taxon>Bacteria</taxon>
        <taxon>Bacillati</taxon>
        <taxon>Bacillota</taxon>
        <taxon>Bacilli</taxon>
        <taxon>Bacillales</taxon>
        <taxon>Paenibacillaceae</taxon>
        <taxon>Paenibacillus</taxon>
    </lineage>
</organism>
<dbReference type="InterPro" id="IPR036938">
    <property type="entry name" value="PAP2/HPO_sf"/>
</dbReference>
<feature type="transmembrane region" description="Helical" evidence="1">
    <location>
        <begin position="57"/>
        <end position="80"/>
    </location>
</feature>
<dbReference type="SMART" id="SM00014">
    <property type="entry name" value="acidPPc"/>
    <property type="match status" value="1"/>
</dbReference>
<dbReference type="GO" id="GO:0050380">
    <property type="term" value="F:undecaprenyl-diphosphatase activity"/>
    <property type="evidence" value="ECO:0007669"/>
    <property type="project" value="InterPro"/>
</dbReference>
<keyword evidence="1" id="KW-0812">Transmembrane</keyword>
<dbReference type="AlphaFoldDB" id="A0A0M9BNK2"/>
<dbReference type="InterPro" id="IPR000326">
    <property type="entry name" value="PAP2/HPO"/>
</dbReference>
<dbReference type="PANTHER" id="PTHR14969">
    <property type="entry name" value="SPHINGOSINE-1-PHOSPHATE PHOSPHOHYDROLASE"/>
    <property type="match status" value="1"/>
</dbReference>
<keyword evidence="1" id="KW-1133">Transmembrane helix</keyword>
<dbReference type="OrthoDB" id="9789113at2"/>